<dbReference type="EMBL" id="BGPR01000128">
    <property type="protein sequence ID" value="GBL97315.1"/>
    <property type="molecule type" value="Genomic_DNA"/>
</dbReference>
<reference evidence="2 3" key="1">
    <citation type="journal article" date="2019" name="Sci. Rep.">
        <title>Orb-weaving spider Araneus ventricosus genome elucidates the spidroin gene catalogue.</title>
        <authorList>
            <person name="Kono N."/>
            <person name="Nakamura H."/>
            <person name="Ohtoshi R."/>
            <person name="Moran D.A.P."/>
            <person name="Shinohara A."/>
            <person name="Yoshida Y."/>
            <person name="Fujiwara M."/>
            <person name="Mori M."/>
            <person name="Tomita M."/>
            <person name="Arakawa K."/>
        </authorList>
    </citation>
    <scope>NUCLEOTIDE SEQUENCE [LARGE SCALE GENOMIC DNA]</scope>
</reference>
<organism evidence="2 3">
    <name type="scientific">Araneus ventricosus</name>
    <name type="common">Orbweaver spider</name>
    <name type="synonym">Epeira ventricosa</name>
    <dbReference type="NCBI Taxonomy" id="182803"/>
    <lineage>
        <taxon>Eukaryota</taxon>
        <taxon>Metazoa</taxon>
        <taxon>Ecdysozoa</taxon>
        <taxon>Arthropoda</taxon>
        <taxon>Chelicerata</taxon>
        <taxon>Arachnida</taxon>
        <taxon>Araneae</taxon>
        <taxon>Araneomorphae</taxon>
        <taxon>Entelegynae</taxon>
        <taxon>Araneoidea</taxon>
        <taxon>Araneidae</taxon>
        <taxon>Araneus</taxon>
    </lineage>
</organism>
<proteinExistence type="predicted"/>
<dbReference type="Proteomes" id="UP000499080">
    <property type="component" value="Unassembled WGS sequence"/>
</dbReference>
<protein>
    <submittedName>
        <fullName evidence="2">Uncharacterized protein</fullName>
    </submittedName>
</protein>
<gene>
    <name evidence="2" type="ORF">AVEN_85001_1</name>
</gene>
<feature type="transmembrane region" description="Helical" evidence="1">
    <location>
        <begin position="59"/>
        <end position="78"/>
    </location>
</feature>
<name>A0A4Y2C0R3_ARAVE</name>
<keyword evidence="1" id="KW-1133">Transmembrane helix</keyword>
<keyword evidence="3" id="KW-1185">Reference proteome</keyword>
<keyword evidence="1" id="KW-0812">Transmembrane</keyword>
<evidence type="ECO:0000256" key="1">
    <source>
        <dbReference type="SAM" id="Phobius"/>
    </source>
</evidence>
<evidence type="ECO:0000313" key="3">
    <source>
        <dbReference type="Proteomes" id="UP000499080"/>
    </source>
</evidence>
<sequence>MVLLKRSSKKLDRYIHTALRLCSQLPLGLRQFRAYMFIVVRPTLVNKTTNALSITRSRIPILFIHIITSSFALLFSVYRTQEKLLSHHSSAECKLSSWN</sequence>
<evidence type="ECO:0000313" key="2">
    <source>
        <dbReference type="EMBL" id="GBL97315.1"/>
    </source>
</evidence>
<accession>A0A4Y2C0R3</accession>
<comment type="caution">
    <text evidence="2">The sequence shown here is derived from an EMBL/GenBank/DDBJ whole genome shotgun (WGS) entry which is preliminary data.</text>
</comment>
<keyword evidence="1" id="KW-0472">Membrane</keyword>
<dbReference type="AlphaFoldDB" id="A0A4Y2C0R3"/>